<dbReference type="PROSITE" id="PS50095">
    <property type="entry name" value="PLAT"/>
    <property type="match status" value="1"/>
</dbReference>
<dbReference type="InterPro" id="IPR036392">
    <property type="entry name" value="PLAT/LH2_dom_sf"/>
</dbReference>
<name>A0A2T0RHG8_9ACTN</name>
<accession>A0A2T0RHG8</accession>
<comment type="caution">
    <text evidence="3">The sequence shown here is derived from an EMBL/GenBank/DDBJ whole genome shotgun (WGS) entry which is preliminary data.</text>
</comment>
<proteinExistence type="predicted"/>
<keyword evidence="4" id="KW-1185">Reference proteome</keyword>
<dbReference type="RefSeq" id="WP_106130515.1">
    <property type="nucleotide sequence ID" value="NZ_PVZG01000023.1"/>
</dbReference>
<evidence type="ECO:0000313" key="4">
    <source>
        <dbReference type="Proteomes" id="UP000239209"/>
    </source>
</evidence>
<gene>
    <name evidence="3" type="ORF">CLV70_12318</name>
</gene>
<evidence type="ECO:0000256" key="1">
    <source>
        <dbReference type="SAM" id="SignalP"/>
    </source>
</evidence>
<evidence type="ECO:0000259" key="2">
    <source>
        <dbReference type="PROSITE" id="PS50095"/>
    </source>
</evidence>
<dbReference type="InterPro" id="IPR052970">
    <property type="entry name" value="Inner_ear_hair_cell_LOXHD"/>
</dbReference>
<dbReference type="AlphaFoldDB" id="A0A2T0RHG8"/>
<dbReference type="SUPFAM" id="SSF49723">
    <property type="entry name" value="Lipase/lipooxygenase domain (PLAT/LH2 domain)"/>
    <property type="match status" value="1"/>
</dbReference>
<dbReference type="PANTHER" id="PTHR45901">
    <property type="entry name" value="PROTEIN CBG12474"/>
    <property type="match status" value="1"/>
</dbReference>
<evidence type="ECO:0000313" key="3">
    <source>
        <dbReference type="EMBL" id="PRY20550.1"/>
    </source>
</evidence>
<feature type="chain" id="PRO_5039341719" evidence="1">
    <location>
        <begin position="25"/>
        <end position="154"/>
    </location>
</feature>
<feature type="domain" description="PLAT" evidence="2">
    <location>
        <begin position="43"/>
        <end position="154"/>
    </location>
</feature>
<dbReference type="OrthoDB" id="5197614at2"/>
<dbReference type="PANTHER" id="PTHR45901:SF3">
    <property type="entry name" value="LIPOXYGENASE HOMOLOGY DOMAIN-CONTAINING PROTEIN 1"/>
    <property type="match status" value="1"/>
</dbReference>
<dbReference type="InterPro" id="IPR001024">
    <property type="entry name" value="PLAT/LH2_dom"/>
</dbReference>
<sequence length="154" mass="16680">MKVRHALIASALVTGSLVAGSLVAGVGPAAAAPAGPAAFAGIRTYTMTVKTGDLDNADTDDAVRFAAQGTESWAPSFRVDRDFKRGETVTFSSKQWESLGTVTSVTVQKSKQEKDAWYLEYVQVHDESMGRVYVCPANIWFEQNDDTQHRFACA</sequence>
<organism evidence="3 4">
    <name type="scientific">Pseudosporangium ferrugineum</name>
    <dbReference type="NCBI Taxonomy" id="439699"/>
    <lineage>
        <taxon>Bacteria</taxon>
        <taxon>Bacillati</taxon>
        <taxon>Actinomycetota</taxon>
        <taxon>Actinomycetes</taxon>
        <taxon>Micromonosporales</taxon>
        <taxon>Micromonosporaceae</taxon>
        <taxon>Pseudosporangium</taxon>
    </lineage>
</organism>
<dbReference type="Gene3D" id="2.60.60.20">
    <property type="entry name" value="PLAT/LH2 domain"/>
    <property type="match status" value="1"/>
</dbReference>
<feature type="signal peptide" evidence="1">
    <location>
        <begin position="1"/>
        <end position="24"/>
    </location>
</feature>
<dbReference type="Pfam" id="PF01477">
    <property type="entry name" value="PLAT"/>
    <property type="match status" value="1"/>
</dbReference>
<reference evidence="3 4" key="1">
    <citation type="submission" date="2018-03" db="EMBL/GenBank/DDBJ databases">
        <title>Genomic Encyclopedia of Archaeal and Bacterial Type Strains, Phase II (KMG-II): from individual species to whole genera.</title>
        <authorList>
            <person name="Goeker M."/>
        </authorList>
    </citation>
    <scope>NUCLEOTIDE SEQUENCE [LARGE SCALE GENOMIC DNA]</scope>
    <source>
        <strain evidence="3 4">DSM 45348</strain>
    </source>
</reference>
<dbReference type="EMBL" id="PVZG01000023">
    <property type="protein sequence ID" value="PRY20550.1"/>
    <property type="molecule type" value="Genomic_DNA"/>
</dbReference>
<dbReference type="SMART" id="SM00308">
    <property type="entry name" value="LH2"/>
    <property type="match status" value="1"/>
</dbReference>
<keyword evidence="1" id="KW-0732">Signal</keyword>
<protein>
    <submittedName>
        <fullName evidence="3">PLAT/LH2 domain-containing protein</fullName>
    </submittedName>
</protein>
<dbReference type="Proteomes" id="UP000239209">
    <property type="component" value="Unassembled WGS sequence"/>
</dbReference>